<dbReference type="AlphaFoldDB" id="A0A2N7KKJ6"/>
<sequence>MTDCFELSDAKLMQENGVISKVEIITEESNGYVITFLGKNGQQFYLKTQRGSIRYFKTLDSAFNTIQSLGYDVSKLVVVNKGE</sequence>
<comment type="caution">
    <text evidence="1">The sequence shown here is derived from an EMBL/GenBank/DDBJ whole genome shotgun (WGS) entry which is preliminary data.</text>
</comment>
<accession>A0A2N7KKJ6</accession>
<name>A0A2N7KKJ6_9VIBR</name>
<gene>
    <name evidence="1" type="ORF">BCT49_22030</name>
</gene>
<evidence type="ECO:0000313" key="1">
    <source>
        <dbReference type="EMBL" id="PMM76830.1"/>
    </source>
</evidence>
<protein>
    <submittedName>
        <fullName evidence="1">Uncharacterized protein</fullName>
    </submittedName>
</protein>
<proteinExistence type="predicted"/>
<reference evidence="2" key="1">
    <citation type="submission" date="2016-07" db="EMBL/GenBank/DDBJ databases">
        <title>Nontailed viruses are major unrecognized killers of bacteria in the ocean.</title>
        <authorList>
            <person name="Kauffman K."/>
            <person name="Hussain F."/>
            <person name="Yang J."/>
            <person name="Arevalo P."/>
            <person name="Brown J."/>
            <person name="Cutler M."/>
            <person name="Kelly L."/>
            <person name="Polz M.F."/>
        </authorList>
    </citation>
    <scope>NUCLEOTIDE SEQUENCE [LARGE SCALE GENOMIC DNA]</scope>
    <source>
        <strain evidence="2">10N.261.46.F8</strain>
    </source>
</reference>
<evidence type="ECO:0000313" key="2">
    <source>
        <dbReference type="Proteomes" id="UP000235406"/>
    </source>
</evidence>
<dbReference type="EMBL" id="MCZK01000021">
    <property type="protein sequence ID" value="PMM76830.1"/>
    <property type="molecule type" value="Genomic_DNA"/>
</dbReference>
<dbReference type="Proteomes" id="UP000235406">
    <property type="component" value="Unassembled WGS sequence"/>
</dbReference>
<organism evidence="1 2">
    <name type="scientific">Vibrio lentus</name>
    <dbReference type="NCBI Taxonomy" id="136468"/>
    <lineage>
        <taxon>Bacteria</taxon>
        <taxon>Pseudomonadati</taxon>
        <taxon>Pseudomonadota</taxon>
        <taxon>Gammaproteobacteria</taxon>
        <taxon>Vibrionales</taxon>
        <taxon>Vibrionaceae</taxon>
        <taxon>Vibrio</taxon>
    </lineage>
</organism>